<evidence type="ECO:0000256" key="3">
    <source>
        <dbReference type="ARBA" id="ARBA00013252"/>
    </source>
</evidence>
<accession>A0A292PMS0</accession>
<comment type="catalytic activity">
    <reaction evidence="1">
        <text>(4aS,6R)-4a-hydroxy-L-erythro-5,6,7,8-tetrahydrobiopterin = (6R)-L-erythro-6,7-dihydrobiopterin + H2O</text>
        <dbReference type="Rhea" id="RHEA:11920"/>
        <dbReference type="ChEBI" id="CHEBI:15377"/>
        <dbReference type="ChEBI" id="CHEBI:15642"/>
        <dbReference type="ChEBI" id="CHEBI:43120"/>
        <dbReference type="EC" id="4.2.1.96"/>
    </reaction>
</comment>
<keyword evidence="4" id="KW-0456">Lyase</keyword>
<evidence type="ECO:0000313" key="7">
    <source>
        <dbReference type="Proteomes" id="UP001412239"/>
    </source>
</evidence>
<dbReference type="AlphaFoldDB" id="A0A292PMS0"/>
<dbReference type="PANTHER" id="PTHR12599">
    <property type="entry name" value="PTERIN-4-ALPHA-CARBINOLAMINE DEHYDRATASE"/>
    <property type="match status" value="1"/>
</dbReference>
<dbReference type="EMBL" id="LN891178">
    <property type="protein sequence ID" value="CUS07780.1"/>
    <property type="molecule type" value="Genomic_DNA"/>
</dbReference>
<name>A0A292PMS0_9PEZI</name>
<dbReference type="CDD" id="cd00488">
    <property type="entry name" value="PCD_DCoH"/>
    <property type="match status" value="1"/>
</dbReference>
<dbReference type="Proteomes" id="UP001412239">
    <property type="component" value="Unassembled WGS sequence"/>
</dbReference>
<dbReference type="GO" id="GO:0008124">
    <property type="term" value="F:4-alpha-hydroxytetrahydrobiopterin dehydratase activity"/>
    <property type="evidence" value="ECO:0007669"/>
    <property type="project" value="UniProtKB-EC"/>
</dbReference>
<sequence length="209" mass="23770">MLVPVPRQRGRAARTRFSLFRMPLLLHNLLRAPPILIQHRTLTRYTALKEAPRRMSTSTFGRARALAEANEPQWSPGTDEATKKEALGLISGGKWSLSATRMGIEREFKFKTFAKTMIFINQIADQCKVRKHHPDWANVGENSLPLLAEWQLHGAPWLSRVYNKVTIRWTTHSPEGLSYKDVEMAKFCDGKGAELGEIGEGKFEREADK</sequence>
<dbReference type="Pfam" id="PF01329">
    <property type="entry name" value="Pterin_4a"/>
    <property type="match status" value="2"/>
</dbReference>
<comment type="similarity">
    <text evidence="2">Belongs to the pterin-4-alpha-carbinolamine dehydratase family.</text>
</comment>
<proteinExistence type="inferred from homology"/>
<gene>
    <name evidence="6" type="ORF">GSTUAT00008122001</name>
</gene>
<dbReference type="InterPro" id="IPR036428">
    <property type="entry name" value="PCD_sf"/>
</dbReference>
<dbReference type="InterPro" id="IPR001533">
    <property type="entry name" value="Pterin_deHydtase"/>
</dbReference>
<dbReference type="SUPFAM" id="SSF55248">
    <property type="entry name" value="PCD-like"/>
    <property type="match status" value="2"/>
</dbReference>
<evidence type="ECO:0000256" key="4">
    <source>
        <dbReference type="ARBA" id="ARBA00023239"/>
    </source>
</evidence>
<evidence type="ECO:0000313" key="6">
    <source>
        <dbReference type="EMBL" id="CUS07780.1"/>
    </source>
</evidence>
<reference evidence="6" key="1">
    <citation type="submission" date="2015-10" db="EMBL/GenBank/DDBJ databases">
        <authorList>
            <person name="Regsiter A."/>
            <person name="william w."/>
        </authorList>
    </citation>
    <scope>NUCLEOTIDE SEQUENCE</scope>
    <source>
        <strain evidence="6">Montdore</strain>
    </source>
</reference>
<dbReference type="PANTHER" id="PTHR12599:SF0">
    <property type="entry name" value="PTERIN-4-ALPHA-CARBINOLAMINE DEHYDRATASE"/>
    <property type="match status" value="1"/>
</dbReference>
<dbReference type="EC" id="4.2.1.96" evidence="3"/>
<evidence type="ECO:0000256" key="1">
    <source>
        <dbReference type="ARBA" id="ARBA00001554"/>
    </source>
</evidence>
<keyword evidence="7" id="KW-1185">Reference proteome</keyword>
<evidence type="ECO:0000256" key="2">
    <source>
        <dbReference type="ARBA" id="ARBA00006472"/>
    </source>
</evidence>
<organism evidence="6 7">
    <name type="scientific">Tuber aestivum</name>
    <name type="common">summer truffle</name>
    <dbReference type="NCBI Taxonomy" id="59557"/>
    <lineage>
        <taxon>Eukaryota</taxon>
        <taxon>Fungi</taxon>
        <taxon>Dikarya</taxon>
        <taxon>Ascomycota</taxon>
        <taxon>Pezizomycotina</taxon>
        <taxon>Pezizomycetes</taxon>
        <taxon>Pezizales</taxon>
        <taxon>Tuberaceae</taxon>
        <taxon>Tuber</taxon>
    </lineage>
</organism>
<dbReference type="GO" id="GO:0006729">
    <property type="term" value="P:tetrahydrobiopterin biosynthetic process"/>
    <property type="evidence" value="ECO:0007669"/>
    <property type="project" value="InterPro"/>
</dbReference>
<protein>
    <recommendedName>
        <fullName evidence="3">4a-hydroxytetrahydrobiopterin dehydratase</fullName>
        <ecNumber evidence="3">4.2.1.96</ecNumber>
    </recommendedName>
    <alternativeName>
        <fullName evidence="5">4-alpha-hydroxy-tetrahydropterin dehydratase</fullName>
    </alternativeName>
</protein>
<evidence type="ECO:0000256" key="5">
    <source>
        <dbReference type="ARBA" id="ARBA00030497"/>
    </source>
</evidence>
<dbReference type="Gene3D" id="3.30.1360.20">
    <property type="entry name" value="Transcriptional coactivator/pterin dehydratase"/>
    <property type="match status" value="1"/>
</dbReference>